<dbReference type="Proteomes" id="UP000472335">
    <property type="component" value="Unassembled WGS sequence"/>
</dbReference>
<evidence type="ECO:0000313" key="2">
    <source>
        <dbReference type="Proteomes" id="UP000472335"/>
    </source>
</evidence>
<dbReference type="RefSeq" id="WP_165265158.1">
    <property type="nucleotide sequence ID" value="NZ_JAAKZY010000147.1"/>
</dbReference>
<sequence length="45" mass="4645">MRDAAREIALAVAKGAAEDGVASEATEAELRAAIAATQWTPRYAA</sequence>
<proteinExistence type="predicted"/>
<evidence type="ECO:0000313" key="1">
    <source>
        <dbReference type="EMBL" id="NGO12585.1"/>
    </source>
</evidence>
<keyword evidence="2" id="KW-1185">Reference proteome</keyword>
<organism evidence="1 2">
    <name type="scientific">Streptomyces scabichelini</name>
    <dbReference type="NCBI Taxonomy" id="2711217"/>
    <lineage>
        <taxon>Bacteria</taxon>
        <taxon>Bacillati</taxon>
        <taxon>Actinomycetota</taxon>
        <taxon>Actinomycetes</taxon>
        <taxon>Kitasatosporales</taxon>
        <taxon>Streptomycetaceae</taxon>
        <taxon>Streptomyces</taxon>
    </lineage>
</organism>
<name>A0A6G4VFB3_9ACTN</name>
<comment type="caution">
    <text evidence="1">The sequence shown here is derived from an EMBL/GenBank/DDBJ whole genome shotgun (WGS) entry which is preliminary data.</text>
</comment>
<reference evidence="1 2" key="1">
    <citation type="submission" date="2020-02" db="EMBL/GenBank/DDBJ databases">
        <title>Whole-genome analyses of novel actinobacteria.</title>
        <authorList>
            <person name="Sahin N."/>
            <person name="Gencbay T."/>
        </authorList>
    </citation>
    <scope>NUCLEOTIDE SEQUENCE [LARGE SCALE GENOMIC DNA]</scope>
    <source>
        <strain evidence="1 2">HC44</strain>
    </source>
</reference>
<protein>
    <submittedName>
        <fullName evidence="1">Uncharacterized protein</fullName>
    </submittedName>
</protein>
<accession>A0A6G4VFB3</accession>
<gene>
    <name evidence="1" type="ORF">G5C60_34500</name>
</gene>
<dbReference type="AlphaFoldDB" id="A0A6G4VFB3"/>
<dbReference type="EMBL" id="JAAKZY010000147">
    <property type="protein sequence ID" value="NGO12585.1"/>
    <property type="molecule type" value="Genomic_DNA"/>
</dbReference>